<name>A0A8J8CE58_9ARCH</name>
<feature type="transmembrane region" description="Helical" evidence="1">
    <location>
        <begin position="47"/>
        <end position="67"/>
    </location>
</feature>
<dbReference type="EMBL" id="JAHEAC010000171">
    <property type="protein sequence ID" value="MBX8645100.1"/>
    <property type="molecule type" value="Genomic_DNA"/>
</dbReference>
<evidence type="ECO:0000313" key="3">
    <source>
        <dbReference type="Proteomes" id="UP000750197"/>
    </source>
</evidence>
<protein>
    <recommendedName>
        <fullName evidence="4">MFS transporter</fullName>
    </recommendedName>
</protein>
<sequence>LLYPYNIYLDVVTLGFFSLAAFSGFPILFPIATHMVSGSDRYLGSSLAWLSVGLGSAMSPLIIVLLSERWVLGSLYASFAALAAATTAASLLCFTGKIRNAGRAEEH</sequence>
<feature type="transmembrane region" description="Helical" evidence="1">
    <location>
        <begin position="73"/>
        <end position="94"/>
    </location>
</feature>
<evidence type="ECO:0000313" key="2">
    <source>
        <dbReference type="EMBL" id="MBX8645100.1"/>
    </source>
</evidence>
<dbReference type="InterPro" id="IPR036259">
    <property type="entry name" value="MFS_trans_sf"/>
</dbReference>
<organism evidence="2 3">
    <name type="scientific">Candidatus Sysuiplasma superficiale</name>
    <dbReference type="NCBI Taxonomy" id="2823368"/>
    <lineage>
        <taxon>Archaea</taxon>
        <taxon>Methanobacteriati</taxon>
        <taxon>Thermoplasmatota</taxon>
        <taxon>Thermoplasmata</taxon>
        <taxon>Candidatus Sysuiplasmatales</taxon>
        <taxon>Candidatus Sysuiplasmataceae</taxon>
        <taxon>Candidatus Sysuiplasma</taxon>
    </lineage>
</organism>
<gene>
    <name evidence="2" type="ORF">KIY12_10360</name>
</gene>
<evidence type="ECO:0008006" key="4">
    <source>
        <dbReference type="Google" id="ProtNLM"/>
    </source>
</evidence>
<dbReference type="Proteomes" id="UP000750197">
    <property type="component" value="Unassembled WGS sequence"/>
</dbReference>
<keyword evidence="1" id="KW-0472">Membrane</keyword>
<reference evidence="2" key="1">
    <citation type="submission" date="2021-05" db="EMBL/GenBank/DDBJ databases">
        <title>Genomic insights into ecological role and evolution of a novel Thermoplasmata order Candidatus Sysuiplasmatales.</title>
        <authorList>
            <person name="Yuan Y."/>
        </authorList>
    </citation>
    <scope>NUCLEOTIDE SEQUENCE</scope>
    <source>
        <strain evidence="2">TUT19-bin139</strain>
    </source>
</reference>
<dbReference type="AlphaFoldDB" id="A0A8J8CE58"/>
<comment type="caution">
    <text evidence="2">The sequence shown here is derived from an EMBL/GenBank/DDBJ whole genome shotgun (WGS) entry which is preliminary data.</text>
</comment>
<accession>A0A8J8CE58</accession>
<dbReference type="SUPFAM" id="SSF103473">
    <property type="entry name" value="MFS general substrate transporter"/>
    <property type="match status" value="1"/>
</dbReference>
<proteinExistence type="predicted"/>
<feature type="non-terminal residue" evidence="2">
    <location>
        <position position="1"/>
    </location>
</feature>
<evidence type="ECO:0000256" key="1">
    <source>
        <dbReference type="SAM" id="Phobius"/>
    </source>
</evidence>
<keyword evidence="1" id="KW-1133">Transmembrane helix</keyword>
<feature type="transmembrane region" description="Helical" evidence="1">
    <location>
        <begin position="12"/>
        <end position="35"/>
    </location>
</feature>
<keyword evidence="1" id="KW-0812">Transmembrane</keyword>